<dbReference type="GO" id="GO:0000049">
    <property type="term" value="F:tRNA binding"/>
    <property type="evidence" value="ECO:0007669"/>
    <property type="project" value="UniProtKB-UniRule"/>
</dbReference>
<dbReference type="SUPFAM" id="SSF47323">
    <property type="entry name" value="Anticodon-binding domain of a subclass of class I aminoacyl-tRNA synthetases"/>
    <property type="match status" value="1"/>
</dbReference>
<evidence type="ECO:0000256" key="11">
    <source>
        <dbReference type="ARBA" id="ARBA00022840"/>
    </source>
</evidence>
<dbReference type="PROSITE" id="PS00178">
    <property type="entry name" value="AA_TRNA_LIGASE_I"/>
    <property type="match status" value="1"/>
</dbReference>
<evidence type="ECO:0000256" key="5">
    <source>
        <dbReference type="ARBA" id="ARBA00022490"/>
    </source>
</evidence>
<dbReference type="SUPFAM" id="SSF52374">
    <property type="entry name" value="Nucleotidylyl transferase"/>
    <property type="match status" value="1"/>
</dbReference>
<feature type="binding site" evidence="16">
    <location>
        <position position="162"/>
    </location>
    <ligand>
        <name>Zn(2+)</name>
        <dbReference type="ChEBI" id="CHEBI:29105"/>
    </ligand>
</feature>
<evidence type="ECO:0000256" key="15">
    <source>
        <dbReference type="ARBA" id="ARBA00047364"/>
    </source>
</evidence>
<dbReference type="FunFam" id="2.40.50.140:FF:000042">
    <property type="entry name" value="Methionine--tRNA ligase"/>
    <property type="match status" value="1"/>
</dbReference>
<dbReference type="SUPFAM" id="SSF57770">
    <property type="entry name" value="Methionyl-tRNA synthetase (MetRS), Zn-domain"/>
    <property type="match status" value="1"/>
</dbReference>
<dbReference type="HOGENOM" id="CLU_009710_7_0_6"/>
<dbReference type="GO" id="GO:0046872">
    <property type="term" value="F:metal ion binding"/>
    <property type="evidence" value="ECO:0007669"/>
    <property type="project" value="UniProtKB-KW"/>
</dbReference>
<dbReference type="InterPro" id="IPR012340">
    <property type="entry name" value="NA-bd_OB-fold"/>
</dbReference>
<evidence type="ECO:0000256" key="10">
    <source>
        <dbReference type="ARBA" id="ARBA00022833"/>
    </source>
</evidence>
<dbReference type="Gene3D" id="2.20.28.20">
    <property type="entry name" value="Methionyl-tRNA synthetase, Zn-domain"/>
    <property type="match status" value="1"/>
</dbReference>
<evidence type="ECO:0000256" key="12">
    <source>
        <dbReference type="ARBA" id="ARBA00022884"/>
    </source>
</evidence>
<gene>
    <name evidence="16" type="primary">metG</name>
    <name evidence="18" type="ordered locus">Mmwyl1_1546</name>
</gene>
<dbReference type="HAMAP" id="MF_00098">
    <property type="entry name" value="Met_tRNA_synth_type1"/>
    <property type="match status" value="1"/>
</dbReference>
<comment type="subunit">
    <text evidence="4 16">Homodimer.</text>
</comment>
<dbReference type="Gene3D" id="1.10.730.10">
    <property type="entry name" value="Isoleucyl-tRNA Synthetase, Domain 1"/>
    <property type="match status" value="1"/>
</dbReference>
<evidence type="ECO:0000256" key="13">
    <source>
        <dbReference type="ARBA" id="ARBA00022917"/>
    </source>
</evidence>
<evidence type="ECO:0000256" key="8">
    <source>
        <dbReference type="ARBA" id="ARBA00022723"/>
    </source>
</evidence>
<dbReference type="EC" id="6.1.1.10" evidence="16"/>
<dbReference type="InterPro" id="IPR041872">
    <property type="entry name" value="Anticodon_Met"/>
</dbReference>
<evidence type="ECO:0000256" key="3">
    <source>
        <dbReference type="ARBA" id="ARBA00008258"/>
    </source>
</evidence>
<dbReference type="InterPro" id="IPR015413">
    <property type="entry name" value="Methionyl/Leucyl_tRNA_Synth"/>
</dbReference>
<accession>A6VVJ5</accession>
<dbReference type="InterPro" id="IPR002547">
    <property type="entry name" value="tRNA-bd_dom"/>
</dbReference>
<dbReference type="InterPro" id="IPR029038">
    <property type="entry name" value="MetRS_Zn"/>
</dbReference>
<dbReference type="PANTHER" id="PTHR45765">
    <property type="entry name" value="METHIONINE--TRNA LIGASE"/>
    <property type="match status" value="1"/>
</dbReference>
<comment type="cofactor">
    <cofactor evidence="16">
        <name>Zn(2+)</name>
        <dbReference type="ChEBI" id="CHEBI:29105"/>
    </cofactor>
    <text evidence="16">Binds 1 zinc ion per subunit.</text>
</comment>
<evidence type="ECO:0000256" key="16">
    <source>
        <dbReference type="HAMAP-Rule" id="MF_00098"/>
    </source>
</evidence>
<keyword evidence="6 16" id="KW-0820">tRNA-binding</keyword>
<dbReference type="GO" id="GO:0005829">
    <property type="term" value="C:cytosol"/>
    <property type="evidence" value="ECO:0007669"/>
    <property type="project" value="TreeGrafter"/>
</dbReference>
<evidence type="ECO:0000256" key="14">
    <source>
        <dbReference type="ARBA" id="ARBA00023146"/>
    </source>
</evidence>
<comment type="subcellular location">
    <subcellularLocation>
        <location evidence="2 16">Cytoplasm</location>
    </subcellularLocation>
</comment>
<dbReference type="InterPro" id="IPR004495">
    <property type="entry name" value="Met-tRNA-synth_bsu_C"/>
</dbReference>
<dbReference type="STRING" id="400668.Mmwyl1_1546"/>
<evidence type="ECO:0000256" key="6">
    <source>
        <dbReference type="ARBA" id="ARBA00022555"/>
    </source>
</evidence>
<dbReference type="Gene3D" id="3.40.50.620">
    <property type="entry name" value="HUPs"/>
    <property type="match status" value="1"/>
</dbReference>
<dbReference type="FunFam" id="2.20.28.20:FF:000001">
    <property type="entry name" value="Methionine--tRNA ligase"/>
    <property type="match status" value="1"/>
</dbReference>
<feature type="binding site" evidence="16">
    <location>
        <position position="159"/>
    </location>
    <ligand>
        <name>Zn(2+)</name>
        <dbReference type="ChEBI" id="CHEBI:29105"/>
    </ligand>
</feature>
<dbReference type="FunFam" id="1.10.730.10:FF:000005">
    <property type="entry name" value="Methionine--tRNA ligase"/>
    <property type="match status" value="1"/>
</dbReference>
<name>A6VVJ5_MARMS</name>
<feature type="binding site" evidence="16">
    <location>
        <position position="149"/>
    </location>
    <ligand>
        <name>Zn(2+)</name>
        <dbReference type="ChEBI" id="CHEBI:29105"/>
    </ligand>
</feature>
<dbReference type="CDD" id="cd07957">
    <property type="entry name" value="Anticodon_Ia_Met"/>
    <property type="match status" value="1"/>
</dbReference>
<evidence type="ECO:0000259" key="17">
    <source>
        <dbReference type="PROSITE" id="PS50886"/>
    </source>
</evidence>
<dbReference type="SUPFAM" id="SSF50249">
    <property type="entry name" value="Nucleic acid-binding proteins"/>
    <property type="match status" value="1"/>
</dbReference>
<dbReference type="eggNOG" id="COG0073">
    <property type="taxonomic scope" value="Bacteria"/>
</dbReference>
<dbReference type="CDD" id="cd00814">
    <property type="entry name" value="MetRS_core"/>
    <property type="match status" value="1"/>
</dbReference>
<keyword evidence="8 16" id="KW-0479">Metal-binding</keyword>
<keyword evidence="11 16" id="KW-0067">ATP-binding</keyword>
<dbReference type="CDD" id="cd02800">
    <property type="entry name" value="tRNA_bind_EcMetRS_like"/>
    <property type="match status" value="1"/>
</dbReference>
<dbReference type="KEGG" id="mmw:Mmwyl1_1546"/>
<keyword evidence="12 16" id="KW-0694">RNA-binding</keyword>
<keyword evidence="7 16" id="KW-0436">Ligase</keyword>
<feature type="short sequence motif" description="'KMSKS' region" evidence="16">
    <location>
        <begin position="332"/>
        <end position="336"/>
    </location>
</feature>
<dbReference type="EMBL" id="CP000749">
    <property type="protein sequence ID" value="ABR70474.1"/>
    <property type="molecule type" value="Genomic_DNA"/>
</dbReference>
<keyword evidence="5 16" id="KW-0963">Cytoplasm</keyword>
<keyword evidence="10 16" id="KW-0862">Zinc</keyword>
<dbReference type="InterPro" id="IPR009080">
    <property type="entry name" value="tRNAsynth_Ia_anticodon-bd"/>
</dbReference>
<evidence type="ECO:0000256" key="4">
    <source>
        <dbReference type="ARBA" id="ARBA00011738"/>
    </source>
</evidence>
<dbReference type="NCBIfam" id="TIGR00398">
    <property type="entry name" value="metG"/>
    <property type="match status" value="1"/>
</dbReference>
<dbReference type="GO" id="GO:0004825">
    <property type="term" value="F:methionine-tRNA ligase activity"/>
    <property type="evidence" value="ECO:0007669"/>
    <property type="project" value="UniProtKB-UniRule"/>
</dbReference>
<feature type="binding site" evidence="16">
    <location>
        <position position="146"/>
    </location>
    <ligand>
        <name>Zn(2+)</name>
        <dbReference type="ChEBI" id="CHEBI:29105"/>
    </ligand>
</feature>
<dbReference type="Pfam" id="PF01588">
    <property type="entry name" value="tRNA_bind"/>
    <property type="match status" value="1"/>
</dbReference>
<feature type="short sequence motif" description="'HIGH' region" evidence="16">
    <location>
        <begin position="15"/>
        <end position="25"/>
    </location>
</feature>
<dbReference type="InterPro" id="IPR001412">
    <property type="entry name" value="aa-tRNA-synth_I_CS"/>
</dbReference>
<evidence type="ECO:0000256" key="1">
    <source>
        <dbReference type="ARBA" id="ARBA00003314"/>
    </source>
</evidence>
<dbReference type="InterPro" id="IPR023458">
    <property type="entry name" value="Met-tRNA_ligase_1"/>
</dbReference>
<comment type="catalytic activity">
    <reaction evidence="15 16">
        <text>tRNA(Met) + L-methionine + ATP = L-methionyl-tRNA(Met) + AMP + diphosphate</text>
        <dbReference type="Rhea" id="RHEA:13481"/>
        <dbReference type="Rhea" id="RHEA-COMP:9667"/>
        <dbReference type="Rhea" id="RHEA-COMP:9698"/>
        <dbReference type="ChEBI" id="CHEBI:30616"/>
        <dbReference type="ChEBI" id="CHEBI:33019"/>
        <dbReference type="ChEBI" id="CHEBI:57844"/>
        <dbReference type="ChEBI" id="CHEBI:78442"/>
        <dbReference type="ChEBI" id="CHEBI:78530"/>
        <dbReference type="ChEBI" id="CHEBI:456215"/>
        <dbReference type="EC" id="6.1.1.10"/>
    </reaction>
</comment>
<keyword evidence="9 16" id="KW-0547">Nucleotide-binding</keyword>
<comment type="function">
    <text evidence="1 16">Is required not only for elongation of protein synthesis but also for the initiation of all mRNA translation through initiator tRNA(fMet) aminoacylation.</text>
</comment>
<keyword evidence="13 16" id="KW-0648">Protein biosynthesis</keyword>
<keyword evidence="14 16" id="KW-0030">Aminoacyl-tRNA synthetase</keyword>
<dbReference type="Pfam" id="PF19303">
    <property type="entry name" value="Anticodon_3"/>
    <property type="match status" value="1"/>
</dbReference>
<dbReference type="AlphaFoldDB" id="A6VVJ5"/>
<dbReference type="OrthoDB" id="9810191at2"/>
<comment type="similarity">
    <text evidence="3 16">Belongs to the class-I aminoacyl-tRNA synthetase family. MetG type 1 subfamily.</text>
</comment>
<feature type="binding site" evidence="16">
    <location>
        <position position="335"/>
    </location>
    <ligand>
        <name>ATP</name>
        <dbReference type="ChEBI" id="CHEBI:30616"/>
    </ligand>
</feature>
<proteinExistence type="inferred from homology"/>
<dbReference type="Gene3D" id="2.40.50.140">
    <property type="entry name" value="Nucleic acid-binding proteins"/>
    <property type="match status" value="1"/>
</dbReference>
<dbReference type="PANTHER" id="PTHR45765:SF1">
    <property type="entry name" value="METHIONINE--TRNA LIGASE, CYTOPLASMIC"/>
    <property type="match status" value="1"/>
</dbReference>
<protein>
    <recommendedName>
        <fullName evidence="16">Methionine--tRNA ligase</fullName>
        <ecNumber evidence="16">6.1.1.10</ecNumber>
    </recommendedName>
    <alternativeName>
        <fullName evidence="16">Methionyl-tRNA synthetase</fullName>
        <shortName evidence="16">MetRS</shortName>
    </alternativeName>
</protein>
<dbReference type="PRINTS" id="PR01041">
    <property type="entry name" value="TRNASYNTHMET"/>
</dbReference>
<dbReference type="GO" id="GO:0005524">
    <property type="term" value="F:ATP binding"/>
    <property type="evidence" value="ECO:0007669"/>
    <property type="project" value="UniProtKB-UniRule"/>
</dbReference>
<dbReference type="InterPro" id="IPR014758">
    <property type="entry name" value="Met-tRNA_synth"/>
</dbReference>
<organism evidence="18">
    <name type="scientific">Marinomonas sp. (strain MWYL1)</name>
    <dbReference type="NCBI Taxonomy" id="400668"/>
    <lineage>
        <taxon>Bacteria</taxon>
        <taxon>Pseudomonadati</taxon>
        <taxon>Pseudomonadota</taxon>
        <taxon>Gammaproteobacteria</taxon>
        <taxon>Oceanospirillales</taxon>
        <taxon>Oceanospirillaceae</taxon>
        <taxon>Marinomonas</taxon>
    </lineage>
</organism>
<evidence type="ECO:0000256" key="9">
    <source>
        <dbReference type="ARBA" id="ARBA00022741"/>
    </source>
</evidence>
<dbReference type="InterPro" id="IPR014729">
    <property type="entry name" value="Rossmann-like_a/b/a_fold"/>
</dbReference>
<feature type="domain" description="TRNA-binding" evidence="17">
    <location>
        <begin position="577"/>
        <end position="678"/>
    </location>
</feature>
<evidence type="ECO:0000256" key="2">
    <source>
        <dbReference type="ARBA" id="ARBA00004496"/>
    </source>
</evidence>
<dbReference type="NCBIfam" id="NF001100">
    <property type="entry name" value="PRK00133.1"/>
    <property type="match status" value="1"/>
</dbReference>
<dbReference type="InterPro" id="IPR033911">
    <property type="entry name" value="MetRS_core"/>
</dbReference>
<reference evidence="18" key="1">
    <citation type="submission" date="2007-06" db="EMBL/GenBank/DDBJ databases">
        <title>Complete sequence of Marinomonas sp. MWYL1.</title>
        <authorList>
            <consortium name="US DOE Joint Genome Institute"/>
            <person name="Copeland A."/>
            <person name="Lucas S."/>
            <person name="Lapidus A."/>
            <person name="Barry K."/>
            <person name="Glavina del Rio T."/>
            <person name="Dalin E."/>
            <person name="Tice H."/>
            <person name="Pitluck S."/>
            <person name="Kiss H."/>
            <person name="Brettin T."/>
            <person name="Bruce D."/>
            <person name="Detter J.C."/>
            <person name="Han C."/>
            <person name="Schmutz J."/>
            <person name="Larimer F."/>
            <person name="Land M."/>
            <person name="Hauser L."/>
            <person name="Kyrpides N."/>
            <person name="Kim E."/>
            <person name="Johnston A.W.B."/>
            <person name="Todd J.D."/>
            <person name="Rogers R."/>
            <person name="Wexler M."/>
            <person name="Bond P.L."/>
            <person name="Li Y."/>
            <person name="Richardson P."/>
        </authorList>
    </citation>
    <scope>NUCLEOTIDE SEQUENCE [LARGE SCALE GENOMIC DNA]</scope>
    <source>
        <strain evidence="18">MWYL1</strain>
    </source>
</reference>
<dbReference type="Pfam" id="PF09334">
    <property type="entry name" value="tRNA-synt_1g"/>
    <property type="match status" value="1"/>
</dbReference>
<dbReference type="eggNOG" id="COG0143">
    <property type="taxonomic scope" value="Bacteria"/>
</dbReference>
<dbReference type="NCBIfam" id="TIGR00399">
    <property type="entry name" value="metG_C_term"/>
    <property type="match status" value="1"/>
</dbReference>
<evidence type="ECO:0000256" key="7">
    <source>
        <dbReference type="ARBA" id="ARBA00022598"/>
    </source>
</evidence>
<dbReference type="PROSITE" id="PS50886">
    <property type="entry name" value="TRBD"/>
    <property type="match status" value="1"/>
</dbReference>
<sequence length="678" mass="76175">MAQTQRKILVTSALPYANGSIHLGHMLEHIQTDIWVRFQKMRGHLCTAVCADDAHGTAIMIKAAQNGITSEELIEGVRQEHMADFNDFLIGYDNYYSTHSEENREFSNSIYKALRDNGKIAVRSIVQAYDPEKEMFLADRFIKGTCPKCKAEDQYGDNCEVCSATYTPMEMINPRSVYSGATPIEKDSEHYFFKLPDFQDFLAKWTRSGTLQDQVANKLSEWLDSGLKEWDISRDAPYFGFEIPDAPGKYFYVWLDAPIGYMASFKNLCDRTEGLEFDDYWAKDSDAELYHFIGKDIINFHALFWPAMLDCAGYRTPTAVNAHGYVTVDGEKMSKSRGTFIKARTYLKHLDPQYLRYYYAAKLNSRVDDIDLSLSDFLQRVNSDIVGKVVNIASRTASFINKKFDGQLASDVSEAEMIQSFIDAGDLIAEHFEGREYGKAIREIMRLADVANEYIAVQAPWVLAKDEATLPQVQAVCTVALNLFSILATYLKPVMPNLVTDAEAFLGKELTWDNRSELLFGKTVNKFKPLMGRIEQAQIDAIIEEGKQEAAAEAAAPKQVETELSKEPLEAEINFDDFAKVDLRIALIVKAEHVEKANKLLKLTLDIGGETRTVFSGIKSAYKPEDLEGKHTVMVANLAPRKMKFGMSEGMVLAAGPGGEEIYLLEPHAGAKPGQRVM</sequence>
<evidence type="ECO:0000313" key="18">
    <source>
        <dbReference type="EMBL" id="ABR70474.1"/>
    </source>
</evidence>
<dbReference type="GO" id="GO:0006431">
    <property type="term" value="P:methionyl-tRNA aminoacylation"/>
    <property type="evidence" value="ECO:0007669"/>
    <property type="project" value="UniProtKB-UniRule"/>
</dbReference>